<gene>
    <name evidence="1" type="ORF">ES754_10580</name>
</gene>
<evidence type="ECO:0000313" key="2">
    <source>
        <dbReference type="Proteomes" id="UP000321903"/>
    </source>
</evidence>
<name>A0A5C6ZZV6_9GAMM</name>
<comment type="caution">
    <text evidence="1">The sequence shown here is derived from an EMBL/GenBank/DDBJ whole genome shotgun (WGS) entry which is preliminary data.</text>
</comment>
<reference evidence="1 2" key="1">
    <citation type="submission" date="2019-08" db="EMBL/GenBank/DDBJ databases">
        <title>Genome sequence of Psychrobacter frigidicola ACAM304 (type strain).</title>
        <authorList>
            <person name="Bowman J.P."/>
        </authorList>
    </citation>
    <scope>NUCLEOTIDE SEQUENCE [LARGE SCALE GENOMIC DNA]</scope>
    <source>
        <strain evidence="1 2">ACAM 304</strain>
    </source>
</reference>
<dbReference type="Pfam" id="PF04315">
    <property type="entry name" value="EpmC"/>
    <property type="match status" value="1"/>
</dbReference>
<dbReference type="GO" id="GO:0003746">
    <property type="term" value="F:translation elongation factor activity"/>
    <property type="evidence" value="ECO:0007669"/>
    <property type="project" value="UniProtKB-KW"/>
</dbReference>
<dbReference type="OrthoDB" id="5298591at2"/>
<dbReference type="RefSeq" id="WP_147224204.1">
    <property type="nucleotide sequence ID" value="NZ_CAJGYY010000001.1"/>
</dbReference>
<accession>A0A5C6ZZV6</accession>
<keyword evidence="1" id="KW-0251">Elongation factor</keyword>
<protein>
    <submittedName>
        <fullName evidence="1">Elongation factor P hydroxylase</fullName>
    </submittedName>
</protein>
<dbReference type="Proteomes" id="UP000321903">
    <property type="component" value="Unassembled WGS sequence"/>
</dbReference>
<sequence>MMSNTLLPDITTSFKDNSEKLLLQRLSELNDKITEASNITVEIQIDESSAYLLQKERQWQRLANLGGAKNRNSVKNDTESEINSDISFGDSEQAATDWLIDLFNTLFSKHHVQLVRGKHEPEYFPANNGELARIEFAHGFFASALHEISHWCVAGKARRQLSDFGYWYAPDGRSSAQQQAFERVEIKPQALECLFSIASKRPFHVSQDNLFADFDTSHSTFANDVYQQAAHYITKPQTLPSDAQTLLRALLIICG</sequence>
<dbReference type="InterPro" id="IPR007411">
    <property type="entry name" value="EpmC"/>
</dbReference>
<organism evidence="1 2">
    <name type="scientific">Psychrobacter frigidicola</name>
    <dbReference type="NCBI Taxonomy" id="45611"/>
    <lineage>
        <taxon>Bacteria</taxon>
        <taxon>Pseudomonadati</taxon>
        <taxon>Pseudomonadota</taxon>
        <taxon>Gammaproteobacteria</taxon>
        <taxon>Moraxellales</taxon>
        <taxon>Moraxellaceae</taxon>
        <taxon>Psychrobacter</taxon>
    </lineage>
</organism>
<evidence type="ECO:0000313" key="1">
    <source>
        <dbReference type="EMBL" id="TXD96631.1"/>
    </source>
</evidence>
<keyword evidence="2" id="KW-1185">Reference proteome</keyword>
<keyword evidence="1" id="KW-0648">Protein biosynthesis</keyword>
<proteinExistence type="predicted"/>
<dbReference type="AlphaFoldDB" id="A0A5C6ZZV6"/>
<dbReference type="EMBL" id="VORZ01000003">
    <property type="protein sequence ID" value="TXD96631.1"/>
    <property type="molecule type" value="Genomic_DNA"/>
</dbReference>